<feature type="transmembrane region" description="Helical" evidence="6">
    <location>
        <begin position="328"/>
        <end position="348"/>
    </location>
</feature>
<dbReference type="InterPro" id="IPR008457">
    <property type="entry name" value="Cu-R_CopD_dom"/>
</dbReference>
<protein>
    <submittedName>
        <fullName evidence="8">Bifunctional copper resistance protein CopD/cytochrome c oxidase assembly protein</fullName>
    </submittedName>
</protein>
<keyword evidence="4 6" id="KW-1133">Transmembrane helix</keyword>
<gene>
    <name evidence="8" type="ORF">I6G21_02375</name>
</gene>
<dbReference type="GO" id="GO:0005886">
    <property type="term" value="C:plasma membrane"/>
    <property type="evidence" value="ECO:0007669"/>
    <property type="project" value="UniProtKB-SubCell"/>
</dbReference>
<organism evidence="8 9">
    <name type="scientific">Rothia kristinae</name>
    <dbReference type="NCBI Taxonomy" id="37923"/>
    <lineage>
        <taxon>Bacteria</taxon>
        <taxon>Bacillati</taxon>
        <taxon>Actinomycetota</taxon>
        <taxon>Actinomycetes</taxon>
        <taxon>Micrococcales</taxon>
        <taxon>Micrococcaceae</taxon>
        <taxon>Rothia</taxon>
    </lineage>
</organism>
<evidence type="ECO:0000259" key="7">
    <source>
        <dbReference type="Pfam" id="PF05425"/>
    </source>
</evidence>
<dbReference type="Pfam" id="PF09678">
    <property type="entry name" value="Caa3_CtaG"/>
    <property type="match status" value="1"/>
</dbReference>
<keyword evidence="5 6" id="KW-0472">Membrane</keyword>
<feature type="transmembrane region" description="Helical" evidence="6">
    <location>
        <begin position="583"/>
        <end position="603"/>
    </location>
</feature>
<evidence type="ECO:0000256" key="4">
    <source>
        <dbReference type="ARBA" id="ARBA00022989"/>
    </source>
</evidence>
<evidence type="ECO:0000256" key="5">
    <source>
        <dbReference type="ARBA" id="ARBA00023136"/>
    </source>
</evidence>
<dbReference type="PANTHER" id="PTHR34820:SF4">
    <property type="entry name" value="INNER MEMBRANE PROTEIN YEBZ"/>
    <property type="match status" value="1"/>
</dbReference>
<comment type="subcellular location">
    <subcellularLocation>
        <location evidence="1">Cell membrane</location>
        <topology evidence="1">Multi-pass membrane protein</topology>
    </subcellularLocation>
</comment>
<dbReference type="Pfam" id="PF05425">
    <property type="entry name" value="CopD"/>
    <property type="match status" value="1"/>
</dbReference>
<dbReference type="GO" id="GO:0006825">
    <property type="term" value="P:copper ion transport"/>
    <property type="evidence" value="ECO:0007669"/>
    <property type="project" value="InterPro"/>
</dbReference>
<name>A0A7T3F7R6_9MICC</name>
<evidence type="ECO:0000313" key="9">
    <source>
        <dbReference type="Proteomes" id="UP000594975"/>
    </source>
</evidence>
<feature type="domain" description="Copper resistance protein D" evidence="7">
    <location>
        <begin position="290"/>
        <end position="389"/>
    </location>
</feature>
<proteinExistence type="predicted"/>
<feature type="transmembrane region" description="Helical" evidence="6">
    <location>
        <begin position="297"/>
        <end position="316"/>
    </location>
</feature>
<dbReference type="RefSeq" id="WP_129357690.1">
    <property type="nucleotide sequence ID" value="NZ_CP065738.1"/>
</dbReference>
<dbReference type="InterPro" id="IPR032694">
    <property type="entry name" value="CopC/D"/>
</dbReference>
<feature type="transmembrane region" description="Helical" evidence="6">
    <location>
        <begin position="498"/>
        <end position="522"/>
    </location>
</feature>
<feature type="transmembrane region" description="Helical" evidence="6">
    <location>
        <begin position="200"/>
        <end position="218"/>
    </location>
</feature>
<evidence type="ECO:0000313" key="8">
    <source>
        <dbReference type="EMBL" id="QPT54072.1"/>
    </source>
</evidence>
<dbReference type="Proteomes" id="UP000594975">
    <property type="component" value="Chromosome"/>
</dbReference>
<feature type="transmembrane region" description="Helical" evidence="6">
    <location>
        <begin position="238"/>
        <end position="256"/>
    </location>
</feature>
<dbReference type="GeneID" id="61262203"/>
<feature type="transmembrane region" description="Helical" evidence="6">
    <location>
        <begin position="368"/>
        <end position="389"/>
    </location>
</feature>
<dbReference type="PANTHER" id="PTHR34820">
    <property type="entry name" value="INNER MEMBRANE PROTEIN YEBZ"/>
    <property type="match status" value="1"/>
</dbReference>
<feature type="transmembrane region" description="Helical" evidence="6">
    <location>
        <begin position="27"/>
        <end position="50"/>
    </location>
</feature>
<accession>A0A7T3F7R6</accession>
<evidence type="ECO:0000256" key="1">
    <source>
        <dbReference type="ARBA" id="ARBA00004651"/>
    </source>
</evidence>
<reference evidence="8 9" key="1">
    <citation type="submission" date="2020-12" db="EMBL/GenBank/DDBJ databases">
        <title>FDA dAtabase for Regulatory Grade micrObial Sequences (FDA-ARGOS): Supporting development and validation of Infectious Disease Dx tests.</title>
        <authorList>
            <person name="Sproer C."/>
            <person name="Gronow S."/>
            <person name="Severitt S."/>
            <person name="Schroder I."/>
            <person name="Tallon L."/>
            <person name="Sadzewicz L."/>
            <person name="Zhao X."/>
            <person name="Boylan J."/>
            <person name="Ott S."/>
            <person name="Bowen H."/>
            <person name="Vavikolanu K."/>
            <person name="Mehta A."/>
            <person name="Aluvathingal J."/>
            <person name="Nadendla S."/>
            <person name="Lowell S."/>
            <person name="Myers T."/>
            <person name="Yan Y."/>
            <person name="Sichtig H."/>
        </authorList>
    </citation>
    <scope>NUCLEOTIDE SEQUENCE [LARGE SCALE GENOMIC DNA]</scope>
    <source>
        <strain evidence="8 9">FDAARGOS_864</strain>
    </source>
</reference>
<feature type="transmembrane region" description="Helical" evidence="6">
    <location>
        <begin position="465"/>
        <end position="486"/>
    </location>
</feature>
<dbReference type="InterPro" id="IPR019108">
    <property type="entry name" value="Caa3_assmbl_CtaG-rel"/>
</dbReference>
<evidence type="ECO:0000256" key="3">
    <source>
        <dbReference type="ARBA" id="ARBA00022692"/>
    </source>
</evidence>
<evidence type="ECO:0000256" key="6">
    <source>
        <dbReference type="SAM" id="Phobius"/>
    </source>
</evidence>
<dbReference type="AlphaFoldDB" id="A0A7T3F7R6"/>
<dbReference type="KEGG" id="rkr:I6G21_02375"/>
<feature type="transmembrane region" description="Helical" evidence="6">
    <location>
        <begin position="615"/>
        <end position="644"/>
    </location>
</feature>
<feature type="transmembrane region" description="Helical" evidence="6">
    <location>
        <begin position="664"/>
        <end position="685"/>
    </location>
</feature>
<keyword evidence="3 6" id="KW-0812">Transmembrane</keyword>
<keyword evidence="2" id="KW-1003">Cell membrane</keyword>
<feature type="transmembrane region" description="Helical" evidence="6">
    <location>
        <begin position="433"/>
        <end position="453"/>
    </location>
</feature>
<feature type="transmembrane region" description="Helical" evidence="6">
    <location>
        <begin position="70"/>
        <end position="90"/>
    </location>
</feature>
<feature type="transmembrane region" description="Helical" evidence="6">
    <location>
        <begin position="543"/>
        <end position="567"/>
    </location>
</feature>
<evidence type="ECO:0000256" key="2">
    <source>
        <dbReference type="ARBA" id="ARBA00022475"/>
    </source>
</evidence>
<sequence length="728" mass="78714">MPPATAPAASTPDPLPTGIARGLHRPWLLAVPAAMLIFLVVSLVLSGSAAGTALKDPGAFVRWALPVAEAVLNLSMAATMGALLFAFAFIPRFARDARDPRGSAGGRARRRPAGEEGAEYGPFAAVLNLAAVSALTWTIAGLTVLVLAYADISGTRISADAAFTSQLLGYIQGIGTGQEQATVVIVGAVTTTLVFAVRQLLGLFLTLAFSFIAIVAMALSGHSSGGDDHMGAVNSLGLHLFGVVLWFGGLLVLAYLSRDLTGPDAGTGTVPERVRGKATAASRRVPMAVAVLRRYSAVALLGFLLVAISGVLNAAVRLHGFSDLGTSYGLLIVAKACLTALLGLAGAVHRLWLIPRVEDGRLSAFRGIWQVIAAELIIMAGAAGLAVTLSRTAPPVSEELPPTASPARIITWYEMPPQPHGIGTWLGTWRFDWFWVFVVAMLAWAYVWAFVRVRRQGRRWPVLRLASWLVGLTLVTYATSGAFAVYSRVLFSVHMMEHMSLTMIIPIFLVLGAPVTLLLQALEPRQDGTRGPREWILRLVHSGWSKVITHPIFAAVNFAGSIVLFYFTPLFGVTLRYHVGHEFMMVHFLVTGYIFCLVLIGVDPIPRRPDYPIRIIMLVATLGYHAFVGIAIMSTTVLLQASWYGNLGRAWGRSAIEDQQYGGAFMWALGEIPTMVLAVILAIQWSRAGDREARRIDRQAERDDDAELRAYNAMFERLNEDESAGRRR</sequence>
<dbReference type="EMBL" id="CP065738">
    <property type="protein sequence ID" value="QPT54072.1"/>
    <property type="molecule type" value="Genomic_DNA"/>
</dbReference>